<dbReference type="EMBL" id="QGGY01000013">
    <property type="protein sequence ID" value="PWJ73337.1"/>
    <property type="molecule type" value="Genomic_DNA"/>
</dbReference>
<dbReference type="Pfam" id="PF01494">
    <property type="entry name" value="FAD_binding_3"/>
    <property type="match status" value="1"/>
</dbReference>
<evidence type="ECO:0000313" key="2">
    <source>
        <dbReference type="EMBL" id="PWJ73337.1"/>
    </source>
</evidence>
<proteinExistence type="predicted"/>
<protein>
    <submittedName>
        <fullName evidence="2">Flavin-dependent dehydrogenase</fullName>
    </submittedName>
</protein>
<dbReference type="Gene3D" id="3.50.50.60">
    <property type="entry name" value="FAD/NAD(P)-binding domain"/>
    <property type="match status" value="1"/>
</dbReference>
<dbReference type="PRINTS" id="PR00420">
    <property type="entry name" value="RNGMNOXGNASE"/>
</dbReference>
<comment type="caution">
    <text evidence="2">The sequence shown here is derived from an EMBL/GenBank/DDBJ whole genome shotgun (WGS) entry which is preliminary data.</text>
</comment>
<dbReference type="InterPro" id="IPR050407">
    <property type="entry name" value="Geranylgeranyl_reductase"/>
</dbReference>
<feature type="domain" description="FAD-binding" evidence="1">
    <location>
        <begin position="2"/>
        <end position="295"/>
    </location>
</feature>
<dbReference type="InterPro" id="IPR036188">
    <property type="entry name" value="FAD/NAD-bd_sf"/>
</dbReference>
<sequence length="357" mass="39318">MYDVIIIGAGPAGSSAAKELASNGYKVLLAEKFKLPRNKSCSGILIKKSLDLISQYFGEQVPSSVKCSPADNRGMVFTNDTGREFLFEQPGANIWRSSFDCWLAQKAADAGAILRDCTAAVAYSESEDSVTVTFKSSTSEGGCTFKDCATYTESAKIVIICEGAVSSLKRKYRNASKNYITTYQTFNRGSISLDPHYFYAYLQPRLSQYDAWFNVKDDYLIFGVAVSDTSLTEHYYKEFISYMEHEHNARIEAQVNSEKWIMPHIQPGCPIEYGSGRVLFAGEAAGFLNPMGEGISGGLESGHAAARAVCESGFSSNADLSRILSSYQRLTLDLKNYMERQWGFVAGMAGTFGHMRS</sequence>
<dbReference type="RefSeq" id="WP_109747876.1">
    <property type="nucleotide sequence ID" value="NZ_JANKBI010000022.1"/>
</dbReference>
<dbReference type="Proteomes" id="UP000245412">
    <property type="component" value="Unassembled WGS sequence"/>
</dbReference>
<dbReference type="PANTHER" id="PTHR42685:SF22">
    <property type="entry name" value="CONDITIONED MEDIUM FACTOR RECEPTOR 1"/>
    <property type="match status" value="1"/>
</dbReference>
<evidence type="ECO:0000313" key="3">
    <source>
        <dbReference type="Proteomes" id="UP000245412"/>
    </source>
</evidence>
<dbReference type="SUPFAM" id="SSF51905">
    <property type="entry name" value="FAD/NAD(P)-binding domain"/>
    <property type="match status" value="1"/>
</dbReference>
<gene>
    <name evidence="2" type="ORF">C7383_113123</name>
</gene>
<organism evidence="2 3">
    <name type="scientific">Murimonas intestini</name>
    <dbReference type="NCBI Taxonomy" id="1337051"/>
    <lineage>
        <taxon>Bacteria</taxon>
        <taxon>Bacillati</taxon>
        <taxon>Bacillota</taxon>
        <taxon>Clostridia</taxon>
        <taxon>Lachnospirales</taxon>
        <taxon>Lachnospiraceae</taxon>
        <taxon>Murimonas</taxon>
    </lineage>
</organism>
<evidence type="ECO:0000259" key="1">
    <source>
        <dbReference type="Pfam" id="PF01494"/>
    </source>
</evidence>
<dbReference type="InterPro" id="IPR002938">
    <property type="entry name" value="FAD-bd"/>
</dbReference>
<accession>A0AB73T0F4</accession>
<dbReference type="PANTHER" id="PTHR42685">
    <property type="entry name" value="GERANYLGERANYL DIPHOSPHATE REDUCTASE"/>
    <property type="match status" value="1"/>
</dbReference>
<name>A0AB73T0F4_9FIRM</name>
<dbReference type="AlphaFoldDB" id="A0AB73T0F4"/>
<dbReference type="GO" id="GO:0071949">
    <property type="term" value="F:FAD binding"/>
    <property type="evidence" value="ECO:0007669"/>
    <property type="project" value="InterPro"/>
</dbReference>
<keyword evidence="3" id="KW-1185">Reference proteome</keyword>
<reference evidence="2 3" key="1">
    <citation type="submission" date="2018-05" db="EMBL/GenBank/DDBJ databases">
        <authorList>
            <person name="Goeker M."/>
            <person name="Huntemann M."/>
            <person name="Clum A."/>
            <person name="Pillay M."/>
            <person name="Palaniappan K."/>
            <person name="Varghese N."/>
            <person name="Mikhailova N."/>
            <person name="Stamatis D."/>
            <person name="Reddy T."/>
            <person name="Daum C."/>
            <person name="Shapiro N."/>
            <person name="Ivanova N."/>
            <person name="Kyrpides N."/>
            <person name="Woyke T."/>
        </authorList>
    </citation>
    <scope>NUCLEOTIDE SEQUENCE [LARGE SCALE GENOMIC DNA]</scope>
    <source>
        <strain evidence="2 3">DSM 26524</strain>
    </source>
</reference>